<dbReference type="Proteomes" id="UP000036932">
    <property type="component" value="Unassembled WGS sequence"/>
</dbReference>
<proteinExistence type="predicted"/>
<dbReference type="EMBL" id="LIUT01000001">
    <property type="protein sequence ID" value="KOR90801.1"/>
    <property type="molecule type" value="Genomic_DNA"/>
</dbReference>
<evidence type="ECO:0000313" key="2">
    <source>
        <dbReference type="EMBL" id="KOR90801.1"/>
    </source>
</evidence>
<dbReference type="AlphaFoldDB" id="A0A0M1P8K2"/>
<accession>A0A0M1P8K2</accession>
<evidence type="ECO:0000313" key="3">
    <source>
        <dbReference type="Proteomes" id="UP000036932"/>
    </source>
</evidence>
<keyword evidence="3" id="KW-1185">Reference proteome</keyword>
<comment type="caution">
    <text evidence="2">The sequence shown here is derived from an EMBL/GenBank/DDBJ whole genome shotgun (WGS) entry which is preliminary data.</text>
</comment>
<gene>
    <name evidence="2" type="ORF">AM231_14515</name>
</gene>
<dbReference type="PATRIC" id="fig|1705565.3.peg.4946"/>
<name>A0A0M1P8K2_9BACL</name>
<dbReference type="InterPro" id="IPR039564">
    <property type="entry name" value="Peptidase_C39-like"/>
</dbReference>
<evidence type="ECO:0000259" key="1">
    <source>
        <dbReference type="Pfam" id="PF13529"/>
    </source>
</evidence>
<protein>
    <recommendedName>
        <fullName evidence="1">Peptidase C39-like domain-containing protein</fullName>
    </recommendedName>
</protein>
<dbReference type="Gene3D" id="3.90.70.10">
    <property type="entry name" value="Cysteine proteinases"/>
    <property type="match status" value="1"/>
</dbReference>
<dbReference type="Pfam" id="PF13529">
    <property type="entry name" value="Peptidase_C39_2"/>
    <property type="match status" value="1"/>
</dbReference>
<organism evidence="2 3">
    <name type="scientific">Paenibacillus solani</name>
    <dbReference type="NCBI Taxonomy" id="1705565"/>
    <lineage>
        <taxon>Bacteria</taxon>
        <taxon>Bacillati</taxon>
        <taxon>Bacillota</taxon>
        <taxon>Bacilli</taxon>
        <taxon>Bacillales</taxon>
        <taxon>Paenibacillaceae</taxon>
        <taxon>Paenibacillus</taxon>
    </lineage>
</organism>
<feature type="domain" description="Peptidase C39-like" evidence="1">
    <location>
        <begin position="34"/>
        <end position="139"/>
    </location>
</feature>
<reference evidence="3" key="1">
    <citation type="submission" date="2015-08" db="EMBL/GenBank/DDBJ databases">
        <title>Genome sequencing project for genomic taxonomy and phylogenomics of Bacillus-like bacteria.</title>
        <authorList>
            <person name="Liu B."/>
            <person name="Wang J."/>
            <person name="Zhu Y."/>
            <person name="Liu G."/>
            <person name="Chen Q."/>
            <person name="Chen Z."/>
            <person name="Lan J."/>
            <person name="Che J."/>
            <person name="Ge C."/>
            <person name="Shi H."/>
            <person name="Pan Z."/>
            <person name="Liu X."/>
        </authorList>
    </citation>
    <scope>NUCLEOTIDE SEQUENCE [LARGE SCALE GENOMIC DNA]</scope>
    <source>
        <strain evidence="3">FJAT-22460</strain>
    </source>
</reference>
<sequence length="183" mass="21506">MSYYYRIPRKDMINTSEIPESYMIRTPNRLDIQPHYECAAFSSAYVLRHLGIEADGNELYKQFPRKLADGTVTPKGILIFFKKRGYDATFYRGNLQTLKKQVSQGVPVIAFIRVSPKQRYLHFVPVIGYDQESFYLADSLEHTINCKETSYNRKIGIRDFEVLWRTWVPFCKNTYIVIHKDVS</sequence>